<dbReference type="AlphaFoldDB" id="X0Z3Z4"/>
<dbReference type="SUPFAM" id="SSF53098">
    <property type="entry name" value="Ribonuclease H-like"/>
    <property type="match status" value="1"/>
</dbReference>
<evidence type="ECO:0000259" key="2">
    <source>
        <dbReference type="PROSITE" id="PS50994"/>
    </source>
</evidence>
<evidence type="ECO:0000256" key="1">
    <source>
        <dbReference type="SAM" id="MobiDB-lite"/>
    </source>
</evidence>
<dbReference type="InterPro" id="IPR036397">
    <property type="entry name" value="RNaseH_sf"/>
</dbReference>
<feature type="non-terminal residue" evidence="3">
    <location>
        <position position="286"/>
    </location>
</feature>
<dbReference type="Gene3D" id="3.30.420.10">
    <property type="entry name" value="Ribonuclease H-like superfamily/Ribonuclease H"/>
    <property type="match status" value="1"/>
</dbReference>
<accession>X0Z3Z4</accession>
<organism evidence="3">
    <name type="scientific">marine sediment metagenome</name>
    <dbReference type="NCBI Taxonomy" id="412755"/>
    <lineage>
        <taxon>unclassified sequences</taxon>
        <taxon>metagenomes</taxon>
        <taxon>ecological metagenomes</taxon>
    </lineage>
</organism>
<sequence>GDLRDRSRAPLHSPDKTPGETEDKVVEAKNQTHLGSKRLSVYLQKYEKIKVPYGTIRHILRRNRFRLNYGLRRRKKSEKREFVDWYSAKPFQVVQVDLKFIRDRKALNSEQIIHLEYHNIPNDQWGAINVNSRFKLIAYSREKTWTNGLMFYLWVISWLRSHGVKEKIVFTVDHGEEWGGKSWMKVKELKRLFSGFGCKLIQNHKGHMEENAHLERSHRTDDEKFYIPRVLNMKSEIDLLDEALGYIYYYNNLREHSSLNCQTPYQHLQKYLPEVDKNIRFVIPIM</sequence>
<protein>
    <recommendedName>
        <fullName evidence="2">Integrase catalytic domain-containing protein</fullName>
    </recommendedName>
</protein>
<feature type="non-terminal residue" evidence="3">
    <location>
        <position position="1"/>
    </location>
</feature>
<dbReference type="InterPro" id="IPR001584">
    <property type="entry name" value="Integrase_cat-core"/>
</dbReference>
<feature type="region of interest" description="Disordered" evidence="1">
    <location>
        <begin position="1"/>
        <end position="24"/>
    </location>
</feature>
<dbReference type="GO" id="GO:0003676">
    <property type="term" value="F:nucleic acid binding"/>
    <property type="evidence" value="ECO:0007669"/>
    <property type="project" value="InterPro"/>
</dbReference>
<evidence type="ECO:0000313" key="3">
    <source>
        <dbReference type="EMBL" id="GAG55143.1"/>
    </source>
</evidence>
<feature type="domain" description="Integrase catalytic" evidence="2">
    <location>
        <begin position="86"/>
        <end position="272"/>
    </location>
</feature>
<dbReference type="PROSITE" id="PS50994">
    <property type="entry name" value="INTEGRASE"/>
    <property type="match status" value="1"/>
</dbReference>
<dbReference type="InterPro" id="IPR012337">
    <property type="entry name" value="RNaseH-like_sf"/>
</dbReference>
<dbReference type="EMBL" id="BART01004623">
    <property type="protein sequence ID" value="GAG55143.1"/>
    <property type="molecule type" value="Genomic_DNA"/>
</dbReference>
<comment type="caution">
    <text evidence="3">The sequence shown here is derived from an EMBL/GenBank/DDBJ whole genome shotgun (WGS) entry which is preliminary data.</text>
</comment>
<proteinExistence type="predicted"/>
<dbReference type="GO" id="GO:0015074">
    <property type="term" value="P:DNA integration"/>
    <property type="evidence" value="ECO:0007669"/>
    <property type="project" value="InterPro"/>
</dbReference>
<gene>
    <name evidence="3" type="ORF">S01H4_11442</name>
</gene>
<reference evidence="3" key="1">
    <citation type="journal article" date="2014" name="Front. Microbiol.">
        <title>High frequency of phylogenetically diverse reductive dehalogenase-homologous genes in deep subseafloor sedimentary metagenomes.</title>
        <authorList>
            <person name="Kawai M."/>
            <person name="Futagami T."/>
            <person name="Toyoda A."/>
            <person name="Takaki Y."/>
            <person name="Nishi S."/>
            <person name="Hori S."/>
            <person name="Arai W."/>
            <person name="Tsubouchi T."/>
            <person name="Morono Y."/>
            <person name="Uchiyama I."/>
            <person name="Ito T."/>
            <person name="Fujiyama A."/>
            <person name="Inagaki F."/>
            <person name="Takami H."/>
        </authorList>
    </citation>
    <scope>NUCLEOTIDE SEQUENCE</scope>
    <source>
        <strain evidence="3">Expedition CK06-06</strain>
    </source>
</reference>
<name>X0Z3Z4_9ZZZZ</name>